<evidence type="ECO:0000256" key="12">
    <source>
        <dbReference type="SAM" id="MobiDB-lite"/>
    </source>
</evidence>
<evidence type="ECO:0000313" key="15">
    <source>
        <dbReference type="Proteomes" id="UP001177023"/>
    </source>
</evidence>
<evidence type="ECO:0000313" key="14">
    <source>
        <dbReference type="EMBL" id="CAJ0578362.1"/>
    </source>
</evidence>
<evidence type="ECO:0000256" key="7">
    <source>
        <dbReference type="ARBA" id="ARBA00022525"/>
    </source>
</evidence>
<dbReference type="GO" id="GO:0005789">
    <property type="term" value="C:endoplasmic reticulum membrane"/>
    <property type="evidence" value="ECO:0007669"/>
    <property type="project" value="UniProtKB-SubCell"/>
</dbReference>
<evidence type="ECO:0000256" key="9">
    <source>
        <dbReference type="ARBA" id="ARBA00022824"/>
    </source>
</evidence>
<dbReference type="GO" id="GO:0005886">
    <property type="term" value="C:plasma membrane"/>
    <property type="evidence" value="ECO:0007669"/>
    <property type="project" value="UniProtKB-SubCell"/>
</dbReference>
<sequence length="290" mass="31237">MDTVVYLALFVLGAVFVVSLIVLLAMCKRRRFRLKHLRQNPRFSKLHNDSLDGIVQLTPLLAMALERNGWVYDVGGLLQHCVAVLQLAHSLSEQLATQSMAQSSPQLQHLVSEATHRVMPRFDDLLSSVASPKVDVRILEARASALATVCWSLAMPFTLAHPNMKEKLAEPLQSMEQHLEALSAAARLAEQSDTGKVDIDWKTCGQGPEGDDEGTSGIHPSPSPSSPPPRQSAAHITQTALPPHVSSAAPPASEAAPTTTICITETAPLLERLRENDAASPNGHPADPVA</sequence>
<comment type="similarity">
    <text evidence="4">Belongs to the TMEM98 family.</text>
</comment>
<keyword evidence="7" id="KW-0964">Secreted</keyword>
<keyword evidence="9" id="KW-0256">Endoplasmic reticulum</keyword>
<feature type="compositionally biased region" description="Low complexity" evidence="12">
    <location>
        <begin position="246"/>
        <end position="260"/>
    </location>
</feature>
<gene>
    <name evidence="14" type="ORF">MSPICULIGERA_LOCUS16620</name>
</gene>
<evidence type="ECO:0000256" key="6">
    <source>
        <dbReference type="ARBA" id="ARBA00022475"/>
    </source>
</evidence>
<dbReference type="EMBL" id="CATQJA010002653">
    <property type="protein sequence ID" value="CAJ0578362.1"/>
    <property type="molecule type" value="Genomic_DNA"/>
</dbReference>
<comment type="subcellular location">
    <subcellularLocation>
        <location evidence="1">Cell membrane</location>
        <topology evidence="1">Single-pass type II membrane protein</topology>
    </subcellularLocation>
    <subcellularLocation>
        <location evidence="3">Endoplasmic reticulum membrane</location>
        <topology evidence="3">Single-pass type II membrane protein</topology>
    </subcellularLocation>
    <subcellularLocation>
        <location evidence="2">Secreted</location>
        <location evidence="2">Extracellular exosome</location>
    </subcellularLocation>
</comment>
<accession>A0AA36CZP1</accession>
<dbReference type="Gene3D" id="1.20.1410.10">
    <property type="entry name" value="I/LWEQ domain"/>
    <property type="match status" value="1"/>
</dbReference>
<keyword evidence="10 13" id="KW-1133">Transmembrane helix</keyword>
<comment type="caution">
    <text evidence="14">The sequence shown here is derived from an EMBL/GenBank/DDBJ whole genome shotgun (WGS) entry which is preliminary data.</text>
</comment>
<evidence type="ECO:0000256" key="10">
    <source>
        <dbReference type="ARBA" id="ARBA00022989"/>
    </source>
</evidence>
<evidence type="ECO:0000256" key="11">
    <source>
        <dbReference type="ARBA" id="ARBA00023136"/>
    </source>
</evidence>
<evidence type="ECO:0000256" key="4">
    <source>
        <dbReference type="ARBA" id="ARBA00011024"/>
    </source>
</evidence>
<evidence type="ECO:0000256" key="8">
    <source>
        <dbReference type="ARBA" id="ARBA00022692"/>
    </source>
</evidence>
<dbReference type="AlphaFoldDB" id="A0AA36CZP1"/>
<organism evidence="14 15">
    <name type="scientific">Mesorhabditis spiculigera</name>
    <dbReference type="NCBI Taxonomy" id="96644"/>
    <lineage>
        <taxon>Eukaryota</taxon>
        <taxon>Metazoa</taxon>
        <taxon>Ecdysozoa</taxon>
        <taxon>Nematoda</taxon>
        <taxon>Chromadorea</taxon>
        <taxon>Rhabditida</taxon>
        <taxon>Rhabditina</taxon>
        <taxon>Rhabditomorpha</taxon>
        <taxon>Rhabditoidea</taxon>
        <taxon>Rhabditidae</taxon>
        <taxon>Mesorhabditinae</taxon>
        <taxon>Mesorhabditis</taxon>
    </lineage>
</organism>
<evidence type="ECO:0000256" key="1">
    <source>
        <dbReference type="ARBA" id="ARBA00004401"/>
    </source>
</evidence>
<evidence type="ECO:0000256" key="5">
    <source>
        <dbReference type="ARBA" id="ARBA00014380"/>
    </source>
</evidence>
<feature type="compositionally biased region" description="Pro residues" evidence="12">
    <location>
        <begin position="221"/>
        <end position="230"/>
    </location>
</feature>
<keyword evidence="6" id="KW-1003">Cell membrane</keyword>
<evidence type="ECO:0000256" key="13">
    <source>
        <dbReference type="SAM" id="Phobius"/>
    </source>
</evidence>
<dbReference type="GO" id="GO:0005576">
    <property type="term" value="C:extracellular region"/>
    <property type="evidence" value="ECO:0007669"/>
    <property type="project" value="UniProtKB-SubCell"/>
</dbReference>
<dbReference type="Proteomes" id="UP001177023">
    <property type="component" value="Unassembled WGS sequence"/>
</dbReference>
<dbReference type="PANTHER" id="PTHR32510">
    <property type="entry name" value="TRANSMEMBRANE PROTEIN 98"/>
    <property type="match status" value="1"/>
</dbReference>
<dbReference type="PANTHER" id="PTHR32510:SF3">
    <property type="entry name" value="TRANSMEMBRANE PROTEIN 98"/>
    <property type="match status" value="1"/>
</dbReference>
<protein>
    <recommendedName>
        <fullName evidence="5">Transmembrane protein 98</fullName>
    </recommendedName>
</protein>
<keyword evidence="11 13" id="KW-0472">Membrane</keyword>
<dbReference type="InterPro" id="IPR029668">
    <property type="entry name" value="TMEM98"/>
</dbReference>
<evidence type="ECO:0000256" key="2">
    <source>
        <dbReference type="ARBA" id="ARBA00004550"/>
    </source>
</evidence>
<feature type="transmembrane region" description="Helical" evidence="13">
    <location>
        <begin position="6"/>
        <end position="27"/>
    </location>
</feature>
<feature type="region of interest" description="Disordered" evidence="12">
    <location>
        <begin position="191"/>
        <end position="290"/>
    </location>
</feature>
<proteinExistence type="inferred from homology"/>
<evidence type="ECO:0000256" key="3">
    <source>
        <dbReference type="ARBA" id="ARBA00004648"/>
    </source>
</evidence>
<keyword evidence="8 13" id="KW-0812">Transmembrane</keyword>
<reference evidence="14" key="1">
    <citation type="submission" date="2023-06" db="EMBL/GenBank/DDBJ databases">
        <authorList>
            <person name="Delattre M."/>
        </authorList>
    </citation>
    <scope>NUCLEOTIDE SEQUENCE</scope>
    <source>
        <strain evidence="14">AF72</strain>
    </source>
</reference>
<keyword evidence="15" id="KW-1185">Reference proteome</keyword>
<name>A0AA36CZP1_9BILA</name>
<feature type="non-terminal residue" evidence="14">
    <location>
        <position position="290"/>
    </location>
</feature>